<dbReference type="VEuPathDB" id="FungiDB:PYU1_G013604"/>
<dbReference type="eggNOG" id="ENOG502SZJ1">
    <property type="taxonomic scope" value="Eukaryota"/>
</dbReference>
<reference evidence="1" key="3">
    <citation type="submission" date="2015-02" db="UniProtKB">
        <authorList>
            <consortium name="EnsemblProtists"/>
        </authorList>
    </citation>
    <scope>IDENTIFICATION</scope>
    <source>
        <strain evidence="1">DAOM BR144</strain>
    </source>
</reference>
<evidence type="ECO:0000313" key="2">
    <source>
        <dbReference type="Proteomes" id="UP000019132"/>
    </source>
</evidence>
<protein>
    <submittedName>
        <fullName evidence="1">Uncharacterized protein</fullName>
    </submittedName>
</protein>
<dbReference type="EnsemblProtists" id="PYU1_T013633">
    <property type="protein sequence ID" value="PYU1_T013633"/>
    <property type="gene ID" value="PYU1_G013604"/>
</dbReference>
<dbReference type="InParanoid" id="K3X8T4"/>
<evidence type="ECO:0000313" key="1">
    <source>
        <dbReference type="EnsemblProtists" id="PYU1_T013633"/>
    </source>
</evidence>
<accession>K3X8T4</accession>
<keyword evidence="2" id="KW-1185">Reference proteome</keyword>
<dbReference type="Proteomes" id="UP000019132">
    <property type="component" value="Unassembled WGS sequence"/>
</dbReference>
<dbReference type="EMBL" id="GL376597">
    <property type="status" value="NOT_ANNOTATED_CDS"/>
    <property type="molecule type" value="Genomic_DNA"/>
</dbReference>
<dbReference type="HOGENOM" id="CLU_925843_0_0_1"/>
<proteinExistence type="predicted"/>
<reference evidence="2" key="1">
    <citation type="journal article" date="2010" name="Genome Biol.">
        <title>Genome sequence of the necrotrophic plant pathogen Pythium ultimum reveals original pathogenicity mechanisms and effector repertoire.</title>
        <authorList>
            <person name="Levesque C.A."/>
            <person name="Brouwer H."/>
            <person name="Cano L."/>
            <person name="Hamilton J.P."/>
            <person name="Holt C."/>
            <person name="Huitema E."/>
            <person name="Raffaele S."/>
            <person name="Robideau G.P."/>
            <person name="Thines M."/>
            <person name="Win J."/>
            <person name="Zerillo M.M."/>
            <person name="Beakes G.W."/>
            <person name="Boore J.L."/>
            <person name="Busam D."/>
            <person name="Dumas B."/>
            <person name="Ferriera S."/>
            <person name="Fuerstenberg S.I."/>
            <person name="Gachon C.M."/>
            <person name="Gaulin E."/>
            <person name="Govers F."/>
            <person name="Grenville-Briggs L."/>
            <person name="Horner N."/>
            <person name="Hostetler J."/>
            <person name="Jiang R.H."/>
            <person name="Johnson J."/>
            <person name="Krajaejun T."/>
            <person name="Lin H."/>
            <person name="Meijer H.J."/>
            <person name="Moore B."/>
            <person name="Morris P."/>
            <person name="Phuntmart V."/>
            <person name="Puiu D."/>
            <person name="Shetty J."/>
            <person name="Stajich J.E."/>
            <person name="Tripathy S."/>
            <person name="Wawra S."/>
            <person name="van West P."/>
            <person name="Whitty B.R."/>
            <person name="Coutinho P.M."/>
            <person name="Henrissat B."/>
            <person name="Martin F."/>
            <person name="Thomas P.D."/>
            <person name="Tyler B.M."/>
            <person name="De Vries R.P."/>
            <person name="Kamoun S."/>
            <person name="Yandell M."/>
            <person name="Tisserat N."/>
            <person name="Buell C.R."/>
        </authorList>
    </citation>
    <scope>NUCLEOTIDE SEQUENCE</scope>
    <source>
        <strain evidence="2">DAOM:BR144</strain>
    </source>
</reference>
<dbReference type="AlphaFoldDB" id="K3X8T4"/>
<organism evidence="1 2">
    <name type="scientific">Globisporangium ultimum (strain ATCC 200006 / CBS 805.95 / DAOM BR144)</name>
    <name type="common">Pythium ultimum</name>
    <dbReference type="NCBI Taxonomy" id="431595"/>
    <lineage>
        <taxon>Eukaryota</taxon>
        <taxon>Sar</taxon>
        <taxon>Stramenopiles</taxon>
        <taxon>Oomycota</taxon>
        <taxon>Peronosporomycetes</taxon>
        <taxon>Pythiales</taxon>
        <taxon>Pythiaceae</taxon>
        <taxon>Globisporangium</taxon>
    </lineage>
</organism>
<sequence>MKTAQLQHDLRTGTWRNSRDLTTAVQDVALKQGKRAIVKTRGGTFRKYVCTCSTCSWFVNASLSRSKEKEPTWHVTSAKFEHVNCTGVPRSTQRQVVASAVVRASAVADNSVSIPSLSSQLKLQDGLQCHRSMVGRAKEQILKELFAEETDSIQYLPSYMNELARVNSKLYTEVQRDSDGVFTRATIVLNSDLFINCQQIFGAQKNSRLHSGVRFIQCQLRLTHSDCPAVIYLHCFMQVVVLSGRSTCLSRGIPFRQARNISWHSDYRVKTYSSATSNFKRLHALDKLDDQESGALDPEGR</sequence>
<reference evidence="2" key="2">
    <citation type="submission" date="2010-04" db="EMBL/GenBank/DDBJ databases">
        <authorList>
            <person name="Buell R."/>
            <person name="Hamilton J."/>
            <person name="Hostetler J."/>
        </authorList>
    </citation>
    <scope>NUCLEOTIDE SEQUENCE [LARGE SCALE GENOMIC DNA]</scope>
    <source>
        <strain evidence="2">DAOM:BR144</strain>
    </source>
</reference>
<name>K3X8T4_GLOUD</name>